<sequence>MQLDLGLRFPILIGTLQTSIYLHHLGIGGIVSNPHRYPTNWDSDHARRHRQVEFPILIGTLQTGMAMYR</sequence>
<reference evidence="2" key="1">
    <citation type="submission" date="2016-10" db="EMBL/GenBank/DDBJ databases">
        <authorList>
            <person name="Varghese N."/>
        </authorList>
    </citation>
    <scope>NUCLEOTIDE SEQUENCE [LARGE SCALE GENOMIC DNA]</scope>
    <source>
        <strain evidence="2">DSM 17980</strain>
    </source>
</reference>
<name>A0A1I7K4K9_9BACL</name>
<proteinExistence type="predicted"/>
<dbReference type="EMBL" id="FPBV01000013">
    <property type="protein sequence ID" value="SFU92292.1"/>
    <property type="molecule type" value="Genomic_DNA"/>
</dbReference>
<dbReference type="Proteomes" id="UP000183508">
    <property type="component" value="Unassembled WGS sequence"/>
</dbReference>
<evidence type="ECO:0000313" key="1">
    <source>
        <dbReference type="EMBL" id="SFU92292.1"/>
    </source>
</evidence>
<protein>
    <submittedName>
        <fullName evidence="1">Uncharacterized protein</fullName>
    </submittedName>
</protein>
<dbReference type="AlphaFoldDB" id="A0A1I7K4K9"/>
<evidence type="ECO:0000313" key="2">
    <source>
        <dbReference type="Proteomes" id="UP000183508"/>
    </source>
</evidence>
<organism evidence="1 2">
    <name type="scientific">Alicyclobacillus macrosporangiidus</name>
    <dbReference type="NCBI Taxonomy" id="392015"/>
    <lineage>
        <taxon>Bacteria</taxon>
        <taxon>Bacillati</taxon>
        <taxon>Bacillota</taxon>
        <taxon>Bacilli</taxon>
        <taxon>Bacillales</taxon>
        <taxon>Alicyclobacillaceae</taxon>
        <taxon>Alicyclobacillus</taxon>
    </lineage>
</organism>
<gene>
    <name evidence="1" type="ORF">SAMN05421543_11393</name>
</gene>
<keyword evidence="2" id="KW-1185">Reference proteome</keyword>
<accession>A0A1I7K4K9</accession>